<protein>
    <recommendedName>
        <fullName evidence="4">AIG1-type G domain-containing protein</fullName>
    </recommendedName>
</protein>
<evidence type="ECO:0000256" key="3">
    <source>
        <dbReference type="ARBA" id="ARBA00023134"/>
    </source>
</evidence>
<keyword evidence="2" id="KW-0547">Nucleotide-binding</keyword>
<feature type="domain" description="AIG1-type G" evidence="4">
    <location>
        <begin position="4"/>
        <end position="215"/>
    </location>
</feature>
<dbReference type="PANTHER" id="PTHR10903">
    <property type="entry name" value="GTPASE, IMAP FAMILY MEMBER-RELATED"/>
    <property type="match status" value="1"/>
</dbReference>
<accession>A0AAV2HD45</accession>
<dbReference type="Pfam" id="PF04548">
    <property type="entry name" value="AIG1"/>
    <property type="match status" value="1"/>
</dbReference>
<proteinExistence type="inferred from homology"/>
<dbReference type="PROSITE" id="PS51720">
    <property type="entry name" value="G_AIG1"/>
    <property type="match status" value="1"/>
</dbReference>
<dbReference type="InterPro" id="IPR027417">
    <property type="entry name" value="P-loop_NTPase"/>
</dbReference>
<reference evidence="5 6" key="1">
    <citation type="submission" date="2024-04" db="EMBL/GenBank/DDBJ databases">
        <authorList>
            <consortium name="Genoscope - CEA"/>
            <person name="William W."/>
        </authorList>
    </citation>
    <scope>NUCLEOTIDE SEQUENCE [LARGE SCALE GENOMIC DNA]</scope>
</reference>
<dbReference type="SUPFAM" id="SSF52540">
    <property type="entry name" value="P-loop containing nucleoside triphosphate hydrolases"/>
    <property type="match status" value="1"/>
</dbReference>
<evidence type="ECO:0000256" key="2">
    <source>
        <dbReference type="ARBA" id="ARBA00022741"/>
    </source>
</evidence>
<comment type="caution">
    <text evidence="5">The sequence shown here is derived from an EMBL/GenBank/DDBJ whole genome shotgun (WGS) entry which is preliminary data.</text>
</comment>
<dbReference type="Gene3D" id="3.40.50.300">
    <property type="entry name" value="P-loop containing nucleotide triphosphate hydrolases"/>
    <property type="match status" value="1"/>
</dbReference>
<evidence type="ECO:0000259" key="4">
    <source>
        <dbReference type="PROSITE" id="PS51720"/>
    </source>
</evidence>
<dbReference type="AlphaFoldDB" id="A0AAV2HD45"/>
<gene>
    <name evidence="5" type="ORF">GSLYS_00005382001</name>
</gene>
<evidence type="ECO:0000313" key="6">
    <source>
        <dbReference type="Proteomes" id="UP001497497"/>
    </source>
</evidence>
<sequence>MAQSNEIDLLLIGKTGNGKSSTGNTILGRKAFKAGGSAMSVTQCIACDFSLVSGRVITVVDSPGIGDTRYICEKEVELVNNAMEKAIAINPEGYHAFILVLKYGQRFTGEEQNTIKFLESIFGDSFVKEFCVIVMTGGDMFDKDETGLTFQKWCKSQTGAFQYLLGQCRNRIVLFNNKNEDKGIKERQVETLISIVDQIWSKGKRYTDENFEKARVFRTRYMVQASASIVRDDVMRETGLIIQQLEHLLFYNVKDHDVEDLKALLARTEALRDGLYLKDKATGVLLDHIKMVKSIKETIWSIIKYTTVVNAKDKELGSDEHSDTKRNREMEKMERDLKKCIHEKQLKQSRKVEKVTKWYREVKQRNDKTILSNVVKGILWPFKQLARVFLKKAADPTE</sequence>
<evidence type="ECO:0000313" key="5">
    <source>
        <dbReference type="EMBL" id="CAL1531287.1"/>
    </source>
</evidence>
<comment type="similarity">
    <text evidence="1">Belongs to the TRAFAC class TrmE-Era-EngA-EngB-Septin-like GTPase superfamily. AIG1/Toc34/Toc159-like paraseptin GTPase family. IAN subfamily.</text>
</comment>
<name>A0AAV2HD45_LYMST</name>
<dbReference type="PANTHER" id="PTHR10903:SF184">
    <property type="entry name" value="GTP-BINDING PROTEIN A"/>
    <property type="match status" value="1"/>
</dbReference>
<dbReference type="InterPro" id="IPR045058">
    <property type="entry name" value="GIMA/IAN/Toc"/>
</dbReference>
<dbReference type="FunFam" id="3.40.50.300:FF:000840">
    <property type="entry name" value="Immune-associated nucleotide-binding protein 9"/>
    <property type="match status" value="1"/>
</dbReference>
<keyword evidence="6" id="KW-1185">Reference proteome</keyword>
<organism evidence="5 6">
    <name type="scientific">Lymnaea stagnalis</name>
    <name type="common">Great pond snail</name>
    <name type="synonym">Helix stagnalis</name>
    <dbReference type="NCBI Taxonomy" id="6523"/>
    <lineage>
        <taxon>Eukaryota</taxon>
        <taxon>Metazoa</taxon>
        <taxon>Spiralia</taxon>
        <taxon>Lophotrochozoa</taxon>
        <taxon>Mollusca</taxon>
        <taxon>Gastropoda</taxon>
        <taxon>Heterobranchia</taxon>
        <taxon>Euthyneura</taxon>
        <taxon>Panpulmonata</taxon>
        <taxon>Hygrophila</taxon>
        <taxon>Lymnaeoidea</taxon>
        <taxon>Lymnaeidae</taxon>
        <taxon>Lymnaea</taxon>
    </lineage>
</organism>
<dbReference type="InterPro" id="IPR006703">
    <property type="entry name" value="G_AIG1"/>
</dbReference>
<dbReference type="Proteomes" id="UP001497497">
    <property type="component" value="Unassembled WGS sequence"/>
</dbReference>
<dbReference type="EMBL" id="CAXITT010000084">
    <property type="protein sequence ID" value="CAL1531287.1"/>
    <property type="molecule type" value="Genomic_DNA"/>
</dbReference>
<keyword evidence="3" id="KW-0342">GTP-binding</keyword>
<evidence type="ECO:0000256" key="1">
    <source>
        <dbReference type="ARBA" id="ARBA00008535"/>
    </source>
</evidence>
<dbReference type="GO" id="GO:0005525">
    <property type="term" value="F:GTP binding"/>
    <property type="evidence" value="ECO:0007669"/>
    <property type="project" value="UniProtKB-KW"/>
</dbReference>